<accession>A0AAE0IYQ4</accession>
<dbReference type="EMBL" id="JAUEPO010000002">
    <property type="protein sequence ID" value="KAK3333510.1"/>
    <property type="molecule type" value="Genomic_DNA"/>
</dbReference>
<evidence type="ECO:0000256" key="1">
    <source>
        <dbReference type="SAM" id="MobiDB-lite"/>
    </source>
</evidence>
<keyword evidence="3" id="KW-1185">Reference proteome</keyword>
<feature type="compositionally biased region" description="Basic residues" evidence="1">
    <location>
        <begin position="56"/>
        <end position="69"/>
    </location>
</feature>
<comment type="caution">
    <text evidence="2">The sequence shown here is derived from an EMBL/GenBank/DDBJ whole genome shotgun (WGS) entry which is preliminary data.</text>
</comment>
<dbReference type="Proteomes" id="UP001286456">
    <property type="component" value="Unassembled WGS sequence"/>
</dbReference>
<evidence type="ECO:0000313" key="3">
    <source>
        <dbReference type="Proteomes" id="UP001286456"/>
    </source>
</evidence>
<sequence>MSGITRPPRPRPRPRPQFRVLWMLQSRASAVELRAKRTKLGGEREGRGQGIGSGRRLLRRRRPRRRKKSRCLDRKRAWMSRNSAHIRPVPCKYPPHHSTARRLRRPSPRQGLSLLHRSQFNRLEALGAFLAAVKHDRSQTGQARSSASCVLAWLFGCLIGCLLRRPPFFP</sequence>
<evidence type="ECO:0000313" key="2">
    <source>
        <dbReference type="EMBL" id="KAK3333510.1"/>
    </source>
</evidence>
<proteinExistence type="predicted"/>
<feature type="region of interest" description="Disordered" evidence="1">
    <location>
        <begin position="37"/>
        <end position="74"/>
    </location>
</feature>
<gene>
    <name evidence="2" type="ORF">B0T19DRAFT_127918</name>
</gene>
<feature type="compositionally biased region" description="Basic residues" evidence="1">
    <location>
        <begin position="94"/>
        <end position="105"/>
    </location>
</feature>
<dbReference type="AlphaFoldDB" id="A0AAE0IYQ4"/>
<organism evidence="2 3">
    <name type="scientific">Cercophora scortea</name>
    <dbReference type="NCBI Taxonomy" id="314031"/>
    <lineage>
        <taxon>Eukaryota</taxon>
        <taxon>Fungi</taxon>
        <taxon>Dikarya</taxon>
        <taxon>Ascomycota</taxon>
        <taxon>Pezizomycotina</taxon>
        <taxon>Sordariomycetes</taxon>
        <taxon>Sordariomycetidae</taxon>
        <taxon>Sordariales</taxon>
        <taxon>Lasiosphaeriaceae</taxon>
        <taxon>Cercophora</taxon>
    </lineage>
</organism>
<reference evidence="2" key="1">
    <citation type="journal article" date="2023" name="Mol. Phylogenet. Evol.">
        <title>Genome-scale phylogeny and comparative genomics of the fungal order Sordariales.</title>
        <authorList>
            <person name="Hensen N."/>
            <person name="Bonometti L."/>
            <person name="Westerberg I."/>
            <person name="Brannstrom I.O."/>
            <person name="Guillou S."/>
            <person name="Cros-Aarteil S."/>
            <person name="Calhoun S."/>
            <person name="Haridas S."/>
            <person name="Kuo A."/>
            <person name="Mondo S."/>
            <person name="Pangilinan J."/>
            <person name="Riley R."/>
            <person name="LaButti K."/>
            <person name="Andreopoulos B."/>
            <person name="Lipzen A."/>
            <person name="Chen C."/>
            <person name="Yan M."/>
            <person name="Daum C."/>
            <person name="Ng V."/>
            <person name="Clum A."/>
            <person name="Steindorff A."/>
            <person name="Ohm R.A."/>
            <person name="Martin F."/>
            <person name="Silar P."/>
            <person name="Natvig D.O."/>
            <person name="Lalanne C."/>
            <person name="Gautier V."/>
            <person name="Ament-Velasquez S.L."/>
            <person name="Kruys A."/>
            <person name="Hutchinson M.I."/>
            <person name="Powell A.J."/>
            <person name="Barry K."/>
            <person name="Miller A.N."/>
            <person name="Grigoriev I.V."/>
            <person name="Debuchy R."/>
            <person name="Gladieux P."/>
            <person name="Hiltunen Thoren M."/>
            <person name="Johannesson H."/>
        </authorList>
    </citation>
    <scope>NUCLEOTIDE SEQUENCE</scope>
    <source>
        <strain evidence="2">SMH4131-1</strain>
    </source>
</reference>
<name>A0AAE0IYQ4_9PEZI</name>
<reference evidence="2" key="2">
    <citation type="submission" date="2023-06" db="EMBL/GenBank/DDBJ databases">
        <authorList>
            <consortium name="Lawrence Berkeley National Laboratory"/>
            <person name="Haridas S."/>
            <person name="Hensen N."/>
            <person name="Bonometti L."/>
            <person name="Westerberg I."/>
            <person name="Brannstrom I.O."/>
            <person name="Guillou S."/>
            <person name="Cros-Aarteil S."/>
            <person name="Calhoun S."/>
            <person name="Kuo A."/>
            <person name="Mondo S."/>
            <person name="Pangilinan J."/>
            <person name="Riley R."/>
            <person name="Labutti K."/>
            <person name="Andreopoulos B."/>
            <person name="Lipzen A."/>
            <person name="Chen C."/>
            <person name="Yanf M."/>
            <person name="Daum C."/>
            <person name="Ng V."/>
            <person name="Clum A."/>
            <person name="Steindorff A."/>
            <person name="Ohm R."/>
            <person name="Martin F."/>
            <person name="Silar P."/>
            <person name="Natvig D."/>
            <person name="Lalanne C."/>
            <person name="Gautier V."/>
            <person name="Ament-Velasquez S.L."/>
            <person name="Kruys A."/>
            <person name="Hutchinson M.I."/>
            <person name="Powell A.J."/>
            <person name="Barry K."/>
            <person name="Miller A.N."/>
            <person name="Grigoriev I.V."/>
            <person name="Debuchy R."/>
            <person name="Gladieux P."/>
            <person name="Thoren M.H."/>
            <person name="Johannesson H."/>
        </authorList>
    </citation>
    <scope>NUCLEOTIDE SEQUENCE</scope>
    <source>
        <strain evidence="2">SMH4131-1</strain>
    </source>
</reference>
<feature type="region of interest" description="Disordered" evidence="1">
    <location>
        <begin position="86"/>
        <end position="105"/>
    </location>
</feature>
<protein>
    <submittedName>
        <fullName evidence="2">Uncharacterized protein</fullName>
    </submittedName>
</protein>